<organism evidence="3 9">
    <name type="scientific">Aphanomyces astaci</name>
    <name type="common">Crayfish plague agent</name>
    <dbReference type="NCBI Taxonomy" id="112090"/>
    <lineage>
        <taxon>Eukaryota</taxon>
        <taxon>Sar</taxon>
        <taxon>Stramenopiles</taxon>
        <taxon>Oomycota</taxon>
        <taxon>Saprolegniomycetes</taxon>
        <taxon>Saprolegniales</taxon>
        <taxon>Verrucalvaceae</taxon>
        <taxon>Aphanomyces</taxon>
    </lineage>
</organism>
<sequence>MADVTTPHRRSPKSHNMMKNMFRESDDESSSSDDEDDEEDGDPRDKEGLSAVPPHADNDDTMAYTGLCHDFQVVLRQDRKKGIAHQLWPAATFLSHYLEQHVETLLPPGTSVLELGAGIGLCGLVCYKLHATSVVLTDLPVAMSLLDTNVLLNAVEPGEQIPSTKQSVRPMVLSWGNEGELAAVLATMDKSSQWVCVAADCVYWEALFEPFFHTVRALVVDHHVDVILAHVKRWKKDERFFKMCRKHMQVIQLVEDVSLELQEHTQDHHRVIKRIYRLTAKV</sequence>
<evidence type="ECO:0000256" key="1">
    <source>
        <dbReference type="SAM" id="MobiDB-lite"/>
    </source>
</evidence>
<feature type="region of interest" description="Disordered" evidence="1">
    <location>
        <begin position="1"/>
        <end position="57"/>
    </location>
</feature>
<comment type="caution">
    <text evidence="3">The sequence shown here is derived from an EMBL/GenBank/DDBJ whole genome shotgun (WGS) entry which is preliminary data.</text>
</comment>
<dbReference type="InterPro" id="IPR019410">
    <property type="entry name" value="Methyltransf_16"/>
</dbReference>
<evidence type="ECO:0000313" key="4">
    <source>
        <dbReference type="EMBL" id="RHY41926.1"/>
    </source>
</evidence>
<evidence type="ECO:0000313" key="2">
    <source>
        <dbReference type="EMBL" id="RHY15645.1"/>
    </source>
</evidence>
<evidence type="ECO:0000313" key="6">
    <source>
        <dbReference type="EMBL" id="RHY77098.1"/>
    </source>
</evidence>
<dbReference type="EMBL" id="QUTA01005453">
    <property type="protein sequence ID" value="RHY15645.1"/>
    <property type="molecule type" value="Genomic_DNA"/>
</dbReference>
<dbReference type="AlphaFoldDB" id="A0A397BG40"/>
<dbReference type="Proteomes" id="UP000286510">
    <property type="component" value="Unassembled WGS sequence"/>
</dbReference>
<gene>
    <name evidence="2" type="ORF">DYB25_008687</name>
    <name evidence="7" type="ORF">DYB26_005372</name>
    <name evidence="6" type="ORF">DYB30_010746</name>
    <name evidence="8" type="ORF">DYB31_004639</name>
    <name evidence="4" type="ORF">DYB34_001471</name>
    <name evidence="3" type="ORF">DYB36_001745</name>
    <name evidence="5" type="ORF">DYB38_010354</name>
</gene>
<evidence type="ECO:0000313" key="9">
    <source>
        <dbReference type="Proteomes" id="UP000265427"/>
    </source>
</evidence>
<dbReference type="Proteomes" id="UP000283543">
    <property type="component" value="Unassembled WGS sequence"/>
</dbReference>
<evidence type="ECO:0000313" key="13">
    <source>
        <dbReference type="Proteomes" id="UP000266643"/>
    </source>
</evidence>
<evidence type="ECO:0000313" key="3">
    <source>
        <dbReference type="EMBL" id="RHY17864.1"/>
    </source>
</evidence>
<dbReference type="Gene3D" id="3.40.50.150">
    <property type="entry name" value="Vaccinia Virus protein VP39"/>
    <property type="match status" value="1"/>
</dbReference>
<dbReference type="VEuPathDB" id="FungiDB:H257_13873"/>
<dbReference type="Proteomes" id="UP000266239">
    <property type="component" value="Unassembled WGS sequence"/>
</dbReference>
<evidence type="ECO:0000313" key="5">
    <source>
        <dbReference type="EMBL" id="RHY57413.1"/>
    </source>
</evidence>
<evidence type="ECO:0000313" key="14">
    <source>
        <dbReference type="Proteomes" id="UP000283543"/>
    </source>
</evidence>
<dbReference type="Proteomes" id="UP000265716">
    <property type="component" value="Unassembled WGS sequence"/>
</dbReference>
<dbReference type="Proteomes" id="UP000266643">
    <property type="component" value="Unassembled WGS sequence"/>
</dbReference>
<dbReference type="EMBL" id="QUTB01008654">
    <property type="protein sequence ID" value="RHY41926.1"/>
    <property type="molecule type" value="Genomic_DNA"/>
</dbReference>
<dbReference type="Pfam" id="PF10294">
    <property type="entry name" value="Methyltransf_16"/>
    <property type="match status" value="1"/>
</dbReference>
<evidence type="ECO:0000313" key="8">
    <source>
        <dbReference type="EMBL" id="RHZ41460.1"/>
    </source>
</evidence>
<dbReference type="Proteomes" id="UP000266196">
    <property type="component" value="Unassembled WGS sequence"/>
</dbReference>
<dbReference type="EMBL" id="QUSZ01003598">
    <property type="protein sequence ID" value="RHY17864.1"/>
    <property type="molecule type" value="Genomic_DNA"/>
</dbReference>
<evidence type="ECO:0000313" key="12">
    <source>
        <dbReference type="Proteomes" id="UP000266239"/>
    </source>
</evidence>
<dbReference type="PANTHER" id="PTHR14614:SF132">
    <property type="entry name" value="PROTEIN-LYSINE METHYLTRANSFERASE C42C1.13"/>
    <property type="match status" value="1"/>
</dbReference>
<dbReference type="Proteomes" id="UP000265427">
    <property type="component" value="Unassembled WGS sequence"/>
</dbReference>
<evidence type="ECO:0000313" key="10">
    <source>
        <dbReference type="Proteomes" id="UP000265716"/>
    </source>
</evidence>
<evidence type="ECO:0000313" key="7">
    <source>
        <dbReference type="EMBL" id="RHZ04692.1"/>
    </source>
</evidence>
<dbReference type="EMBL" id="QUTF01017256">
    <property type="protein sequence ID" value="RHZ04692.1"/>
    <property type="molecule type" value="Genomic_DNA"/>
</dbReference>
<dbReference type="EMBL" id="QUTD01001922">
    <property type="protein sequence ID" value="RHY77098.1"/>
    <property type="molecule type" value="Genomic_DNA"/>
</dbReference>
<dbReference type="SUPFAM" id="SSF53335">
    <property type="entry name" value="S-adenosyl-L-methionine-dependent methyltransferases"/>
    <property type="match status" value="1"/>
</dbReference>
<dbReference type="InterPro" id="IPR029063">
    <property type="entry name" value="SAM-dependent_MTases_sf"/>
</dbReference>
<evidence type="ECO:0000313" key="11">
    <source>
        <dbReference type="Proteomes" id="UP000266196"/>
    </source>
</evidence>
<reference evidence="9 10" key="1">
    <citation type="submission" date="2018-08" db="EMBL/GenBank/DDBJ databases">
        <title>Aphanomyces genome sequencing and annotation.</title>
        <authorList>
            <person name="Minardi D."/>
            <person name="Oidtmann B."/>
            <person name="Van Der Giezen M."/>
            <person name="Studholme D.J."/>
        </authorList>
    </citation>
    <scope>NUCLEOTIDE SEQUENCE [LARGE SCALE GENOMIC DNA]</scope>
    <source>
        <strain evidence="8 11">197901</strain>
        <strain evidence="6 13">D2</strain>
        <strain evidence="7 15">FDL457</strain>
        <strain evidence="3 9">Kv</strain>
        <strain evidence="5 10">SA</strain>
        <strain evidence="4 14">Si</strain>
        <strain evidence="2 12">Yx</strain>
    </source>
</reference>
<accession>A0A397BG40</accession>
<dbReference type="EMBL" id="QUTE01000917">
    <property type="protein sequence ID" value="RHZ41460.1"/>
    <property type="molecule type" value="Genomic_DNA"/>
</dbReference>
<proteinExistence type="predicted"/>
<dbReference type="EMBL" id="QUTC01005541">
    <property type="protein sequence ID" value="RHY57413.1"/>
    <property type="molecule type" value="Genomic_DNA"/>
</dbReference>
<dbReference type="PANTHER" id="PTHR14614">
    <property type="entry name" value="HEPATOCELLULAR CARCINOMA-ASSOCIATED ANTIGEN"/>
    <property type="match status" value="1"/>
</dbReference>
<protein>
    <recommendedName>
        <fullName evidence="16">FAM86 N-terminal domain-containing protein</fullName>
    </recommendedName>
</protein>
<name>A0A397BG40_APHAT</name>
<feature type="compositionally biased region" description="Acidic residues" evidence="1">
    <location>
        <begin position="25"/>
        <end position="42"/>
    </location>
</feature>
<evidence type="ECO:0000313" key="15">
    <source>
        <dbReference type="Proteomes" id="UP000286510"/>
    </source>
</evidence>
<evidence type="ECO:0008006" key="16">
    <source>
        <dbReference type="Google" id="ProtNLM"/>
    </source>
</evidence>